<sequence length="80" mass="8547">MWTSTGLVFACGDNSAGQLGLGHKKMKQGLGRVVMPKAISIAHIVAGGHHNLLLTEDNEMYSWGKNGQGQLGLQQTEVTK</sequence>
<comment type="caution">
    <text evidence="3">The sequence shown here is derived from an EMBL/GenBank/DDBJ whole genome shotgun (WGS) entry which is preliminary data.</text>
</comment>
<dbReference type="Gene3D" id="2.130.10.30">
    <property type="entry name" value="Regulator of chromosome condensation 1/beta-lactamase-inhibitor protein II"/>
    <property type="match status" value="1"/>
</dbReference>
<dbReference type="EMBL" id="LGRX02023310">
    <property type="protein sequence ID" value="KAK3254661.1"/>
    <property type="molecule type" value="Genomic_DNA"/>
</dbReference>
<evidence type="ECO:0000256" key="2">
    <source>
        <dbReference type="PROSITE-ProRule" id="PRU00235"/>
    </source>
</evidence>
<dbReference type="SUPFAM" id="SSF50985">
    <property type="entry name" value="RCC1/BLIP-II"/>
    <property type="match status" value="1"/>
</dbReference>
<gene>
    <name evidence="3" type="ORF">CYMTET_36132</name>
</gene>
<dbReference type="InterPro" id="IPR009091">
    <property type="entry name" value="RCC1/BLIP-II"/>
</dbReference>
<evidence type="ECO:0000256" key="1">
    <source>
        <dbReference type="ARBA" id="ARBA00022737"/>
    </source>
</evidence>
<proteinExistence type="predicted"/>
<name>A0AAE0F7A3_9CHLO</name>
<evidence type="ECO:0000313" key="4">
    <source>
        <dbReference type="Proteomes" id="UP001190700"/>
    </source>
</evidence>
<reference evidence="3 4" key="1">
    <citation type="journal article" date="2015" name="Genome Biol. Evol.">
        <title>Comparative Genomics of a Bacterivorous Green Alga Reveals Evolutionary Causalities and Consequences of Phago-Mixotrophic Mode of Nutrition.</title>
        <authorList>
            <person name="Burns J.A."/>
            <person name="Paasch A."/>
            <person name="Narechania A."/>
            <person name="Kim E."/>
        </authorList>
    </citation>
    <scope>NUCLEOTIDE SEQUENCE [LARGE SCALE GENOMIC DNA]</scope>
    <source>
        <strain evidence="3 4">PLY_AMNH</strain>
    </source>
</reference>
<dbReference type="Proteomes" id="UP001190700">
    <property type="component" value="Unassembled WGS sequence"/>
</dbReference>
<dbReference type="PROSITE" id="PS50012">
    <property type="entry name" value="RCC1_3"/>
    <property type="match status" value="1"/>
</dbReference>
<protein>
    <submittedName>
        <fullName evidence="3">Uncharacterized protein</fullName>
    </submittedName>
</protein>
<dbReference type="Pfam" id="PF13540">
    <property type="entry name" value="RCC1_2"/>
    <property type="match status" value="1"/>
</dbReference>
<organism evidence="3 4">
    <name type="scientific">Cymbomonas tetramitiformis</name>
    <dbReference type="NCBI Taxonomy" id="36881"/>
    <lineage>
        <taxon>Eukaryota</taxon>
        <taxon>Viridiplantae</taxon>
        <taxon>Chlorophyta</taxon>
        <taxon>Pyramimonadophyceae</taxon>
        <taxon>Pyramimonadales</taxon>
        <taxon>Pyramimonadaceae</taxon>
        <taxon>Cymbomonas</taxon>
    </lineage>
</organism>
<keyword evidence="1" id="KW-0677">Repeat</keyword>
<dbReference type="PRINTS" id="PR00633">
    <property type="entry name" value="RCCNDNSATION"/>
</dbReference>
<feature type="non-terminal residue" evidence="3">
    <location>
        <position position="80"/>
    </location>
</feature>
<evidence type="ECO:0000313" key="3">
    <source>
        <dbReference type="EMBL" id="KAK3254661.1"/>
    </source>
</evidence>
<dbReference type="PANTHER" id="PTHR22872">
    <property type="entry name" value="BTK-BINDING PROTEIN-RELATED"/>
    <property type="match status" value="1"/>
</dbReference>
<feature type="repeat" description="RCC1" evidence="2">
    <location>
        <begin position="6"/>
        <end position="57"/>
    </location>
</feature>
<dbReference type="InterPro" id="IPR000408">
    <property type="entry name" value="Reg_chr_condens"/>
</dbReference>
<dbReference type="InterPro" id="IPR051625">
    <property type="entry name" value="Signaling_Regulatory_Domain"/>
</dbReference>
<dbReference type="AlphaFoldDB" id="A0AAE0F7A3"/>
<keyword evidence="4" id="KW-1185">Reference proteome</keyword>
<accession>A0AAE0F7A3</accession>